<protein>
    <submittedName>
        <fullName evidence="6">TetR family transcriptional regulator</fullName>
    </submittedName>
</protein>
<proteinExistence type="predicted"/>
<evidence type="ECO:0000313" key="6">
    <source>
        <dbReference type="EMBL" id="GGF01876.1"/>
    </source>
</evidence>
<evidence type="ECO:0000256" key="4">
    <source>
        <dbReference type="PROSITE-ProRule" id="PRU00335"/>
    </source>
</evidence>
<keyword evidence="1" id="KW-0805">Transcription regulation</keyword>
<dbReference type="PANTHER" id="PTHR30055:SF151">
    <property type="entry name" value="TRANSCRIPTIONAL REGULATORY PROTEIN"/>
    <property type="match status" value="1"/>
</dbReference>
<dbReference type="EMBL" id="BMJQ01000001">
    <property type="protein sequence ID" value="GGF01876.1"/>
    <property type="molecule type" value="Genomic_DNA"/>
</dbReference>
<keyword evidence="2 4" id="KW-0238">DNA-binding</keyword>
<dbReference type="InterPro" id="IPR041478">
    <property type="entry name" value="TetR_C_27"/>
</dbReference>
<dbReference type="InterPro" id="IPR050109">
    <property type="entry name" value="HTH-type_TetR-like_transc_reg"/>
</dbReference>
<dbReference type="InterPro" id="IPR036271">
    <property type="entry name" value="Tet_transcr_reg_TetR-rel_C_sf"/>
</dbReference>
<evidence type="ECO:0000256" key="3">
    <source>
        <dbReference type="ARBA" id="ARBA00023163"/>
    </source>
</evidence>
<dbReference type="PANTHER" id="PTHR30055">
    <property type="entry name" value="HTH-TYPE TRANSCRIPTIONAL REGULATOR RUTR"/>
    <property type="match status" value="1"/>
</dbReference>
<keyword evidence="3" id="KW-0804">Transcription</keyword>
<sequence>MSEATRERILEATEALLRRHGPDKVAVVDVARSLGMSHANVYRFFDSKGALRNAIVERWLARVTAPLDAIVAAEGPAGERLHQWCMTLMETKRRKVLDDPEMFRAYQGLIGDARDVATHHLDHLIQMVRKLISDGIATGEFRVADLEAATRLVLDATIRFHHPHLVAETGGADLTPRAEVVIRAILGALAGGVV</sequence>
<dbReference type="GO" id="GO:0000976">
    <property type="term" value="F:transcription cis-regulatory region binding"/>
    <property type="evidence" value="ECO:0007669"/>
    <property type="project" value="TreeGrafter"/>
</dbReference>
<dbReference type="Pfam" id="PF17935">
    <property type="entry name" value="TetR_C_27"/>
    <property type="match status" value="1"/>
</dbReference>
<reference evidence="6" key="1">
    <citation type="journal article" date="2014" name="Int. J. Syst. Evol. Microbiol.">
        <title>Complete genome sequence of Corynebacterium casei LMG S-19264T (=DSM 44701T), isolated from a smear-ripened cheese.</title>
        <authorList>
            <consortium name="US DOE Joint Genome Institute (JGI-PGF)"/>
            <person name="Walter F."/>
            <person name="Albersmeier A."/>
            <person name="Kalinowski J."/>
            <person name="Ruckert C."/>
        </authorList>
    </citation>
    <scope>NUCLEOTIDE SEQUENCE</scope>
    <source>
        <strain evidence="6">CGMCC 1.15725</strain>
    </source>
</reference>
<dbReference type="InterPro" id="IPR001647">
    <property type="entry name" value="HTH_TetR"/>
</dbReference>
<dbReference type="Gene3D" id="1.10.357.10">
    <property type="entry name" value="Tetracycline Repressor, domain 2"/>
    <property type="match status" value="1"/>
</dbReference>
<feature type="domain" description="HTH tetR-type" evidence="5">
    <location>
        <begin position="3"/>
        <end position="63"/>
    </location>
</feature>
<dbReference type="RefSeq" id="WP_189041944.1">
    <property type="nucleotide sequence ID" value="NZ_BMJQ01000001.1"/>
</dbReference>
<keyword evidence="7" id="KW-1185">Reference proteome</keyword>
<accession>A0A8J3E1G6</accession>
<dbReference type="GO" id="GO:0003700">
    <property type="term" value="F:DNA-binding transcription factor activity"/>
    <property type="evidence" value="ECO:0007669"/>
    <property type="project" value="TreeGrafter"/>
</dbReference>
<evidence type="ECO:0000313" key="7">
    <source>
        <dbReference type="Proteomes" id="UP000646365"/>
    </source>
</evidence>
<evidence type="ECO:0000256" key="1">
    <source>
        <dbReference type="ARBA" id="ARBA00023015"/>
    </source>
</evidence>
<comment type="caution">
    <text evidence="6">The sequence shown here is derived from an EMBL/GenBank/DDBJ whole genome shotgun (WGS) entry which is preliminary data.</text>
</comment>
<evidence type="ECO:0000259" key="5">
    <source>
        <dbReference type="PROSITE" id="PS50977"/>
    </source>
</evidence>
<dbReference type="SUPFAM" id="SSF48498">
    <property type="entry name" value="Tetracyclin repressor-like, C-terminal domain"/>
    <property type="match status" value="1"/>
</dbReference>
<evidence type="ECO:0000256" key="2">
    <source>
        <dbReference type="ARBA" id="ARBA00023125"/>
    </source>
</evidence>
<dbReference type="Proteomes" id="UP000646365">
    <property type="component" value="Unassembled WGS sequence"/>
</dbReference>
<dbReference type="InterPro" id="IPR009057">
    <property type="entry name" value="Homeodomain-like_sf"/>
</dbReference>
<dbReference type="Pfam" id="PF00440">
    <property type="entry name" value="TetR_N"/>
    <property type="match status" value="1"/>
</dbReference>
<name>A0A8J3E1G6_9PROT</name>
<feature type="DNA-binding region" description="H-T-H motif" evidence="4">
    <location>
        <begin position="26"/>
        <end position="45"/>
    </location>
</feature>
<dbReference type="AlphaFoldDB" id="A0A8J3E1G6"/>
<organism evidence="6 7">
    <name type="scientific">Aliidongia dinghuensis</name>
    <dbReference type="NCBI Taxonomy" id="1867774"/>
    <lineage>
        <taxon>Bacteria</taxon>
        <taxon>Pseudomonadati</taxon>
        <taxon>Pseudomonadota</taxon>
        <taxon>Alphaproteobacteria</taxon>
        <taxon>Rhodospirillales</taxon>
        <taxon>Dongiaceae</taxon>
        <taxon>Aliidongia</taxon>
    </lineage>
</organism>
<reference evidence="6" key="2">
    <citation type="submission" date="2020-09" db="EMBL/GenBank/DDBJ databases">
        <authorList>
            <person name="Sun Q."/>
            <person name="Zhou Y."/>
        </authorList>
    </citation>
    <scope>NUCLEOTIDE SEQUENCE</scope>
    <source>
        <strain evidence="6">CGMCC 1.15725</strain>
    </source>
</reference>
<dbReference type="SUPFAM" id="SSF46689">
    <property type="entry name" value="Homeodomain-like"/>
    <property type="match status" value="1"/>
</dbReference>
<dbReference type="PROSITE" id="PS50977">
    <property type="entry name" value="HTH_TETR_2"/>
    <property type="match status" value="1"/>
</dbReference>
<gene>
    <name evidence="6" type="ORF">GCM10011611_04220</name>
</gene>